<evidence type="ECO:0000256" key="1">
    <source>
        <dbReference type="SAM" id="MobiDB-lite"/>
    </source>
</evidence>
<proteinExistence type="predicted"/>
<feature type="region of interest" description="Disordered" evidence="1">
    <location>
        <begin position="93"/>
        <end position="115"/>
    </location>
</feature>
<dbReference type="EMBL" id="JANPWB010000013">
    <property type="protein sequence ID" value="KAJ1109202.1"/>
    <property type="molecule type" value="Genomic_DNA"/>
</dbReference>
<evidence type="ECO:0000313" key="3">
    <source>
        <dbReference type="Proteomes" id="UP001066276"/>
    </source>
</evidence>
<dbReference type="AlphaFoldDB" id="A0AAV7N3V0"/>
<dbReference type="Proteomes" id="UP001066276">
    <property type="component" value="Chromosome 9"/>
</dbReference>
<protein>
    <submittedName>
        <fullName evidence="2">Uncharacterized protein</fullName>
    </submittedName>
</protein>
<keyword evidence="3" id="KW-1185">Reference proteome</keyword>
<name>A0AAV7N3V0_PLEWA</name>
<feature type="compositionally biased region" description="Polar residues" evidence="1">
    <location>
        <begin position="1"/>
        <end position="25"/>
    </location>
</feature>
<comment type="caution">
    <text evidence="2">The sequence shown here is derived from an EMBL/GenBank/DDBJ whole genome shotgun (WGS) entry which is preliminary data.</text>
</comment>
<accession>A0AAV7N3V0</accession>
<feature type="region of interest" description="Disordered" evidence="1">
    <location>
        <begin position="1"/>
        <end position="36"/>
    </location>
</feature>
<evidence type="ECO:0000313" key="2">
    <source>
        <dbReference type="EMBL" id="KAJ1109202.1"/>
    </source>
</evidence>
<gene>
    <name evidence="2" type="ORF">NDU88_006566</name>
</gene>
<reference evidence="2" key="1">
    <citation type="journal article" date="2022" name="bioRxiv">
        <title>Sequencing and chromosome-scale assembly of the giantPleurodeles waltlgenome.</title>
        <authorList>
            <person name="Brown T."/>
            <person name="Elewa A."/>
            <person name="Iarovenko S."/>
            <person name="Subramanian E."/>
            <person name="Araus A.J."/>
            <person name="Petzold A."/>
            <person name="Susuki M."/>
            <person name="Suzuki K.-i.T."/>
            <person name="Hayashi T."/>
            <person name="Toyoda A."/>
            <person name="Oliveira C."/>
            <person name="Osipova E."/>
            <person name="Leigh N.D."/>
            <person name="Simon A."/>
            <person name="Yun M.H."/>
        </authorList>
    </citation>
    <scope>NUCLEOTIDE SEQUENCE</scope>
    <source>
        <strain evidence="2">20211129_DDA</strain>
        <tissue evidence="2">Liver</tissue>
    </source>
</reference>
<organism evidence="2 3">
    <name type="scientific">Pleurodeles waltl</name>
    <name type="common">Iberian ribbed newt</name>
    <dbReference type="NCBI Taxonomy" id="8319"/>
    <lineage>
        <taxon>Eukaryota</taxon>
        <taxon>Metazoa</taxon>
        <taxon>Chordata</taxon>
        <taxon>Craniata</taxon>
        <taxon>Vertebrata</taxon>
        <taxon>Euteleostomi</taxon>
        <taxon>Amphibia</taxon>
        <taxon>Batrachia</taxon>
        <taxon>Caudata</taxon>
        <taxon>Salamandroidea</taxon>
        <taxon>Salamandridae</taxon>
        <taxon>Pleurodelinae</taxon>
        <taxon>Pleurodeles</taxon>
    </lineage>
</organism>
<sequence length="115" mass="11707">MGSSANVTIASTHSPPPASEQSGLAVQQFPPWNRSESRSVAAAALPSLPGSLVPRPGLSPHVRLLCSSSPPGWGPGAQHTAVSEYGQRCAIRHATGPRSVGPSYSAAPASDSSRI</sequence>
<feature type="compositionally biased region" description="Low complexity" evidence="1">
    <location>
        <begin position="102"/>
        <end position="115"/>
    </location>
</feature>